<dbReference type="NCBIfam" id="TIGR01182">
    <property type="entry name" value="eda"/>
    <property type="match status" value="1"/>
</dbReference>
<dbReference type="PANTHER" id="PTHR30246:SF1">
    <property type="entry name" value="2-DEHYDRO-3-DEOXY-6-PHOSPHOGALACTONATE ALDOLASE-RELATED"/>
    <property type="match status" value="1"/>
</dbReference>
<dbReference type="PANTHER" id="PTHR30246">
    <property type="entry name" value="2-KETO-3-DEOXY-6-PHOSPHOGLUCONATE ALDOLASE"/>
    <property type="match status" value="1"/>
</dbReference>
<dbReference type="GO" id="GO:0008700">
    <property type="term" value="F:(R,S)-4-hydroxy-2-oxoglutarate aldolase activity"/>
    <property type="evidence" value="ECO:0007669"/>
    <property type="project" value="UniProtKB-EC"/>
</dbReference>
<dbReference type="OrthoDB" id="9805177at2"/>
<evidence type="ECO:0000256" key="4">
    <source>
        <dbReference type="ARBA" id="ARBA00023239"/>
    </source>
</evidence>
<dbReference type="RefSeq" id="WP_126040465.1">
    <property type="nucleotide sequence ID" value="NZ_CP034438.1"/>
</dbReference>
<comment type="pathway">
    <text evidence="1">Carbohydrate acid metabolism.</text>
</comment>
<dbReference type="SUPFAM" id="SSF51569">
    <property type="entry name" value="Aldolase"/>
    <property type="match status" value="1"/>
</dbReference>
<dbReference type="Gene3D" id="3.20.20.70">
    <property type="entry name" value="Aldolase class I"/>
    <property type="match status" value="1"/>
</dbReference>
<dbReference type="GO" id="GO:0008675">
    <property type="term" value="F:2-dehydro-3-deoxy-phosphogluconate aldolase activity"/>
    <property type="evidence" value="ECO:0007669"/>
    <property type="project" value="UniProtKB-EC"/>
</dbReference>
<gene>
    <name evidence="6" type="primary">eda</name>
    <name evidence="6" type="ORF">EJO69_06810</name>
</gene>
<protein>
    <submittedName>
        <fullName evidence="6">Bifunctional 4-hydroxy-2-oxoglutarate aldolase/2-dehydro-3-deoxy-phosphogluconate aldolase</fullName>
        <ecNumber evidence="6">4.1.2.14</ecNumber>
        <ecNumber evidence="6">4.1.3.16</ecNumber>
    </submittedName>
</protein>
<dbReference type="KEGG" id="fsl:EJO69_06810"/>
<accession>A0A3Q8WTY5</accession>
<dbReference type="AlphaFoldDB" id="A0A3Q8WTY5"/>
<dbReference type="InterPro" id="IPR031338">
    <property type="entry name" value="KDPG/KHG_AS_2"/>
</dbReference>
<dbReference type="Proteomes" id="UP000270021">
    <property type="component" value="Chromosome"/>
</dbReference>
<dbReference type="EC" id="4.1.3.16" evidence="6"/>
<evidence type="ECO:0000256" key="3">
    <source>
        <dbReference type="ARBA" id="ARBA00011233"/>
    </source>
</evidence>
<dbReference type="InterPro" id="IPR013785">
    <property type="entry name" value="Aldolase_TIM"/>
</dbReference>
<comment type="subunit">
    <text evidence="3">Homotrimer.</text>
</comment>
<dbReference type="EMBL" id="CP034438">
    <property type="protein sequence ID" value="AZN30051.1"/>
    <property type="molecule type" value="Genomic_DNA"/>
</dbReference>
<organism evidence="6 7">
    <name type="scientific">Flaviflexus salsibiostraticola</name>
    <dbReference type="NCBI Taxonomy" id="1282737"/>
    <lineage>
        <taxon>Bacteria</taxon>
        <taxon>Bacillati</taxon>
        <taxon>Actinomycetota</taxon>
        <taxon>Actinomycetes</taxon>
        <taxon>Actinomycetales</taxon>
        <taxon>Actinomycetaceae</taxon>
        <taxon>Flaviflexus</taxon>
    </lineage>
</organism>
<dbReference type="PROSITE" id="PS00160">
    <property type="entry name" value="ALDOLASE_KDPG_KHG_2"/>
    <property type="match status" value="1"/>
</dbReference>
<evidence type="ECO:0000313" key="6">
    <source>
        <dbReference type="EMBL" id="AZN30051.1"/>
    </source>
</evidence>
<keyword evidence="7" id="KW-1185">Reference proteome</keyword>
<comment type="similarity">
    <text evidence="2">Belongs to the KHG/KDPG aldolase family.</text>
</comment>
<dbReference type="NCBIfam" id="NF004325">
    <property type="entry name" value="PRK05718.1"/>
    <property type="match status" value="1"/>
</dbReference>
<name>A0A3Q8WTY5_9ACTO</name>
<dbReference type="CDD" id="cd00452">
    <property type="entry name" value="KDPG_aldolase"/>
    <property type="match status" value="1"/>
</dbReference>
<reference evidence="6 7" key="1">
    <citation type="submission" date="2018-12" db="EMBL/GenBank/DDBJ databases">
        <title>Complete genome sequence of Flaviflexus salsibiostraticola KCTC 33148.</title>
        <authorList>
            <person name="Bae J.-W."/>
        </authorList>
    </citation>
    <scope>NUCLEOTIDE SEQUENCE [LARGE SCALE GENOMIC DNA]</scope>
    <source>
        <strain evidence="6 7">KCTC 33148</strain>
    </source>
</reference>
<sequence>MQVEEIFARAKLVPVVVIDDAANAARLADAMVAGELPVAEVTFRTAAAPDAIRAMSQNSEMVVGAGTVLSVAQAEQALEAGAEFIVSPGLADDVVEYCQGRGVRVFPGATSATEMTAAISRGLSVVKFFPAEANGGAAAIKAYSGPFGQLRFMPTGGISERNLHEYLSLSQVLAVGGSWMVPQRAIAEGDFTTIEGLCRDAVSLANSLRKD</sequence>
<evidence type="ECO:0000256" key="1">
    <source>
        <dbReference type="ARBA" id="ARBA00004761"/>
    </source>
</evidence>
<dbReference type="InterPro" id="IPR000887">
    <property type="entry name" value="Aldlse_KDPG_KHG"/>
</dbReference>
<evidence type="ECO:0000256" key="2">
    <source>
        <dbReference type="ARBA" id="ARBA00006906"/>
    </source>
</evidence>
<evidence type="ECO:0000256" key="5">
    <source>
        <dbReference type="ARBA" id="ARBA00023277"/>
    </source>
</evidence>
<keyword evidence="5" id="KW-0119">Carbohydrate metabolism</keyword>
<keyword evidence="4 6" id="KW-0456">Lyase</keyword>
<evidence type="ECO:0000313" key="7">
    <source>
        <dbReference type="Proteomes" id="UP000270021"/>
    </source>
</evidence>
<dbReference type="EC" id="4.1.2.14" evidence="6"/>
<proteinExistence type="inferred from homology"/>
<dbReference type="Pfam" id="PF01081">
    <property type="entry name" value="Aldolase"/>
    <property type="match status" value="1"/>
</dbReference>